<name>A0A9P4G889_9PLEO</name>
<dbReference type="RefSeq" id="XP_040783098.1">
    <property type="nucleotide sequence ID" value="XM_040936239.1"/>
</dbReference>
<dbReference type="OrthoDB" id="3793866at2759"/>
<reference evidence="2" key="1">
    <citation type="submission" date="2020-01" db="EMBL/GenBank/DDBJ databases">
        <authorList>
            <consortium name="DOE Joint Genome Institute"/>
            <person name="Haridas S."/>
            <person name="Albert R."/>
            <person name="Binder M."/>
            <person name="Bloem J."/>
            <person name="Labutti K."/>
            <person name="Salamov A."/>
            <person name="Andreopoulos B."/>
            <person name="Baker S.E."/>
            <person name="Barry K."/>
            <person name="Bills G."/>
            <person name="Bluhm B.H."/>
            <person name="Cannon C."/>
            <person name="Castanera R."/>
            <person name="Culley D.E."/>
            <person name="Daum C."/>
            <person name="Ezra D."/>
            <person name="Gonzalez J.B."/>
            <person name="Henrissat B."/>
            <person name="Kuo A."/>
            <person name="Liang C."/>
            <person name="Lipzen A."/>
            <person name="Lutzoni F."/>
            <person name="Magnuson J."/>
            <person name="Mondo S."/>
            <person name="Nolan M."/>
            <person name="Ohm R."/>
            <person name="Pangilinan J."/>
            <person name="Park H.-J."/>
            <person name="Ramirez L."/>
            <person name="Alfaro M."/>
            <person name="Sun H."/>
            <person name="Tritt A."/>
            <person name="Yoshinaga Y."/>
            <person name="Zwiers L.-H."/>
            <person name="Turgeon B.G."/>
            <person name="Goodwin S.B."/>
            <person name="Spatafora J.W."/>
            <person name="Crous P.W."/>
            <person name="Grigoriev I.V."/>
        </authorList>
    </citation>
    <scope>NUCLEOTIDE SEQUENCE</scope>
    <source>
        <strain evidence="2">CBS 394.84</strain>
    </source>
</reference>
<comment type="caution">
    <text evidence="2">The sequence shown here is derived from an EMBL/GenBank/DDBJ whole genome shotgun (WGS) entry which is preliminary data.</text>
</comment>
<accession>A0A9P4G889</accession>
<evidence type="ECO:0000313" key="3">
    <source>
        <dbReference type="Proteomes" id="UP000800039"/>
    </source>
</evidence>
<dbReference type="InterPro" id="IPR038883">
    <property type="entry name" value="AN11006-like"/>
</dbReference>
<proteinExistence type="predicted"/>
<dbReference type="GeneID" id="63853489"/>
<feature type="region of interest" description="Disordered" evidence="1">
    <location>
        <begin position="1"/>
        <end position="27"/>
    </location>
</feature>
<keyword evidence="3" id="KW-1185">Reference proteome</keyword>
<evidence type="ECO:0000313" key="2">
    <source>
        <dbReference type="EMBL" id="KAF1840535.1"/>
    </source>
</evidence>
<organism evidence="2 3">
    <name type="scientific">Cucurbitaria berberidis CBS 394.84</name>
    <dbReference type="NCBI Taxonomy" id="1168544"/>
    <lineage>
        <taxon>Eukaryota</taxon>
        <taxon>Fungi</taxon>
        <taxon>Dikarya</taxon>
        <taxon>Ascomycota</taxon>
        <taxon>Pezizomycotina</taxon>
        <taxon>Dothideomycetes</taxon>
        <taxon>Pleosporomycetidae</taxon>
        <taxon>Pleosporales</taxon>
        <taxon>Pleosporineae</taxon>
        <taxon>Cucurbitariaceae</taxon>
        <taxon>Cucurbitaria</taxon>
    </lineage>
</organism>
<evidence type="ECO:0000256" key="1">
    <source>
        <dbReference type="SAM" id="MobiDB-lite"/>
    </source>
</evidence>
<dbReference type="PANTHER" id="PTHR42085:SF1">
    <property type="entry name" value="F-BOX DOMAIN-CONTAINING PROTEIN"/>
    <property type="match status" value="1"/>
</dbReference>
<dbReference type="EMBL" id="ML976620">
    <property type="protein sequence ID" value="KAF1840535.1"/>
    <property type="molecule type" value="Genomic_DNA"/>
</dbReference>
<gene>
    <name evidence="2" type="ORF">K460DRAFT_399453</name>
</gene>
<dbReference type="AlphaFoldDB" id="A0A9P4G889"/>
<dbReference type="PANTHER" id="PTHR42085">
    <property type="entry name" value="F-BOX DOMAIN-CONTAINING PROTEIN"/>
    <property type="match status" value="1"/>
</dbReference>
<sequence length="204" mass="22895">MSSISQCVEARSREPEPCGEESATITKPPVAATLPEAVAENKTTAPRKTNAELEAITEQNQLDSPFLRLPGEVRNIIYHCALGNHEIYAMPTRPEGFVCMGRPNHQFPWKLEPIEQIMALYLPLVCRQICFEMGKYFVFKFNSFGSTRPGDFHLLMESLTVEQRSMLEAPICVVLKAHDLHRDAYVDEFEAGGTQGFGLYGREG</sequence>
<protein>
    <submittedName>
        <fullName evidence="2">Uncharacterized protein</fullName>
    </submittedName>
</protein>
<dbReference type="Proteomes" id="UP000800039">
    <property type="component" value="Unassembled WGS sequence"/>
</dbReference>